<evidence type="ECO:0000313" key="2">
    <source>
        <dbReference type="Proteomes" id="UP001213000"/>
    </source>
</evidence>
<proteinExistence type="predicted"/>
<sequence length="93" mass="9523">MVRVNGFTIQNSGQAGATIIDPFSQSHALDPGATSDRFSSLGSYQIRGPTVTSTTPVNLFTVVIATDSSGGLTITPQGTAAAAAMYLVSVEMV</sequence>
<protein>
    <submittedName>
        <fullName evidence="1">Uncharacterized protein</fullName>
    </submittedName>
</protein>
<accession>A0AAD5YRA0</accession>
<dbReference type="Proteomes" id="UP001213000">
    <property type="component" value="Unassembled WGS sequence"/>
</dbReference>
<gene>
    <name evidence="1" type="ORF">NP233_g5086</name>
</gene>
<keyword evidence="2" id="KW-1185">Reference proteome</keyword>
<comment type="caution">
    <text evidence="1">The sequence shown here is derived from an EMBL/GenBank/DDBJ whole genome shotgun (WGS) entry which is preliminary data.</text>
</comment>
<evidence type="ECO:0000313" key="1">
    <source>
        <dbReference type="EMBL" id="KAJ3569387.1"/>
    </source>
</evidence>
<name>A0AAD5YRA0_9AGAR</name>
<reference evidence="1" key="1">
    <citation type="submission" date="2022-07" db="EMBL/GenBank/DDBJ databases">
        <title>Genome Sequence of Leucocoprinus birnbaumii.</title>
        <authorList>
            <person name="Buettner E."/>
        </authorList>
    </citation>
    <scope>NUCLEOTIDE SEQUENCE</scope>
    <source>
        <strain evidence="1">VT141</strain>
    </source>
</reference>
<dbReference type="EMBL" id="JANIEX010000291">
    <property type="protein sequence ID" value="KAJ3569387.1"/>
    <property type="molecule type" value="Genomic_DNA"/>
</dbReference>
<dbReference type="AlphaFoldDB" id="A0AAD5YRA0"/>
<organism evidence="1 2">
    <name type="scientific">Leucocoprinus birnbaumii</name>
    <dbReference type="NCBI Taxonomy" id="56174"/>
    <lineage>
        <taxon>Eukaryota</taxon>
        <taxon>Fungi</taxon>
        <taxon>Dikarya</taxon>
        <taxon>Basidiomycota</taxon>
        <taxon>Agaricomycotina</taxon>
        <taxon>Agaricomycetes</taxon>
        <taxon>Agaricomycetidae</taxon>
        <taxon>Agaricales</taxon>
        <taxon>Agaricineae</taxon>
        <taxon>Agaricaceae</taxon>
        <taxon>Leucocoprinus</taxon>
    </lineage>
</organism>